<evidence type="ECO:0000256" key="16">
    <source>
        <dbReference type="RuleBase" id="RU000687"/>
    </source>
</evidence>
<keyword evidence="1 16" id="KW-0813">Transport</keyword>
<dbReference type="SUPFAM" id="SSF63712">
    <property type="entry name" value="Nicotinic receptor ligand binding domain-like"/>
    <property type="match status" value="1"/>
</dbReference>
<name>A0ABM5BJN0_VICPA</name>
<feature type="transmembrane region" description="Helical" evidence="16">
    <location>
        <begin position="404"/>
        <end position="427"/>
    </location>
</feature>
<keyword evidence="3 16" id="KW-0812">Transmembrane</keyword>
<keyword evidence="4 16" id="KW-1133">Transmembrane helix</keyword>
<evidence type="ECO:0000259" key="18">
    <source>
        <dbReference type="Pfam" id="PF02932"/>
    </source>
</evidence>
<proteinExistence type="inferred from homology"/>
<gene>
    <name evidence="20" type="primary">CHRNE</name>
</gene>
<dbReference type="RefSeq" id="XP_072796609.1">
    <property type="nucleotide sequence ID" value="XM_072940508.1"/>
</dbReference>
<dbReference type="PANTHER" id="PTHR18945">
    <property type="entry name" value="NEUROTRANSMITTER GATED ION CHANNEL"/>
    <property type="match status" value="1"/>
</dbReference>
<evidence type="ECO:0000256" key="9">
    <source>
        <dbReference type="ARBA" id="ARBA00023170"/>
    </source>
</evidence>
<keyword evidence="7 16" id="KW-0472">Membrane</keyword>
<dbReference type="InterPro" id="IPR006201">
    <property type="entry name" value="Neur_channel"/>
</dbReference>
<dbReference type="InterPro" id="IPR036734">
    <property type="entry name" value="Neur_chan_lig-bd_sf"/>
</dbReference>
<evidence type="ECO:0000259" key="17">
    <source>
        <dbReference type="Pfam" id="PF02931"/>
    </source>
</evidence>
<feature type="transmembrane region" description="Helical" evidence="16">
    <location>
        <begin position="554"/>
        <end position="576"/>
    </location>
</feature>
<evidence type="ECO:0000256" key="10">
    <source>
        <dbReference type="ARBA" id="ARBA00023180"/>
    </source>
</evidence>
<dbReference type="InterPro" id="IPR018000">
    <property type="entry name" value="Neurotransmitter_ion_chnl_CS"/>
</dbReference>
<organism evidence="19 20">
    <name type="scientific">Vicugna pacos</name>
    <name type="common">Alpaca</name>
    <name type="synonym">Lama pacos</name>
    <dbReference type="NCBI Taxonomy" id="30538"/>
    <lineage>
        <taxon>Eukaryota</taxon>
        <taxon>Metazoa</taxon>
        <taxon>Chordata</taxon>
        <taxon>Craniata</taxon>
        <taxon>Vertebrata</taxon>
        <taxon>Euteleostomi</taxon>
        <taxon>Mammalia</taxon>
        <taxon>Eutheria</taxon>
        <taxon>Laurasiatheria</taxon>
        <taxon>Artiodactyla</taxon>
        <taxon>Tylopoda</taxon>
        <taxon>Camelidae</taxon>
        <taxon>Vicugna</taxon>
    </lineage>
</organism>
<dbReference type="InterPro" id="IPR006202">
    <property type="entry name" value="Neur_chan_lig-bd"/>
</dbReference>
<keyword evidence="11" id="KW-1071">Ligand-gated ion channel</keyword>
<dbReference type="InterPro" id="IPR036719">
    <property type="entry name" value="Neuro-gated_channel_TM_sf"/>
</dbReference>
<dbReference type="Proteomes" id="UP001652581">
    <property type="component" value="Chromosome 16"/>
</dbReference>
<keyword evidence="9 20" id="KW-0675">Receptor</keyword>
<evidence type="ECO:0000256" key="13">
    <source>
        <dbReference type="ARBA" id="ARBA00034099"/>
    </source>
</evidence>
<keyword evidence="19" id="KW-1185">Reference proteome</keyword>
<dbReference type="PRINTS" id="PR00254">
    <property type="entry name" value="NICOTINICR"/>
</dbReference>
<feature type="transmembrane region" description="Helical" evidence="16">
    <location>
        <begin position="338"/>
        <end position="360"/>
    </location>
</feature>
<feature type="domain" description="Neurotransmitter-gated ion-channel transmembrane" evidence="18">
    <location>
        <begin position="344"/>
        <end position="571"/>
    </location>
</feature>
<evidence type="ECO:0000256" key="2">
    <source>
        <dbReference type="ARBA" id="ARBA00022475"/>
    </source>
</evidence>
<dbReference type="Pfam" id="PF02932">
    <property type="entry name" value="Neur_chan_memb"/>
    <property type="match status" value="1"/>
</dbReference>
<keyword evidence="12 16" id="KW-0407">Ion channel</keyword>
<dbReference type="PROSITE" id="PS00236">
    <property type="entry name" value="NEUROTR_ION_CHANNEL"/>
    <property type="match status" value="1"/>
</dbReference>
<dbReference type="InterPro" id="IPR002394">
    <property type="entry name" value="Nicotinic_acetylcholine_rcpt"/>
</dbReference>
<evidence type="ECO:0000256" key="7">
    <source>
        <dbReference type="ARBA" id="ARBA00023136"/>
    </source>
</evidence>
<keyword evidence="5" id="KW-0770">Synapse</keyword>
<dbReference type="GeneID" id="102538216"/>
<evidence type="ECO:0000256" key="4">
    <source>
        <dbReference type="ARBA" id="ARBA00022989"/>
    </source>
</evidence>
<comment type="catalytic activity">
    <reaction evidence="14">
        <text>K(+)(in) = K(+)(out)</text>
        <dbReference type="Rhea" id="RHEA:29463"/>
        <dbReference type="ChEBI" id="CHEBI:29103"/>
    </reaction>
</comment>
<evidence type="ECO:0000256" key="14">
    <source>
        <dbReference type="ARBA" id="ARBA00034430"/>
    </source>
</evidence>
<keyword evidence="2" id="KW-1003">Cell membrane</keyword>
<sequence length="590" mass="65626">MTLYHLHLFLGSQSLHTGHPFPSDTRTHHLLFPGVPHSFTEELTCEEGKTSSPGHSLFISSSRASGPVRGTLGVPINVRIKTCILAQPSPRGCRTSRSTDFRFNTRYQPRAGGRGEGKNEELRLYHHLLDNYDPGRRPVQKPEDTVTITLKVTLTNLISLNEKEETLTTSVWIGIDWHDYRLNYSKDDFGGVEILRVPSELVWLPEIVLENNIDGQFGVAYAANVLISDGGYVSWLPPAIYRSTCAVEVTYFPFDWQNCSLIFRSQTYNAEEVEFVFAKDNGGEAISKIDIDTEAYTENGEWAIDFCPGVIRHHNAGSADGPGNTDVLYSLIIRRKPLFYVINIIVPCVLISGLVLLAYFLPAQAGGQKCTVSINVLLAQTVFLFLIAQKIPETSLSVPLLGRYLIFVMVVATLIVMNCVIVLNVSLRTPTTHVMSPRLRHVLLELLPRLLGWGLPPEVPPAASPPRRASSLGLLLRAEELILKKPRSELVFEGQRHRHGTWTAVLCQSLGAAAPEIRCCVDAVNFVAESTRDQETTGEEVSDWVRMGKALDNVCFWAALVLFLLGSSLIFLGAYFNRVPELPYPPCMQN</sequence>
<dbReference type="Gene3D" id="1.20.58.390">
    <property type="entry name" value="Neurotransmitter-gated ion-channel transmembrane domain"/>
    <property type="match status" value="2"/>
</dbReference>
<dbReference type="Pfam" id="PF02931">
    <property type="entry name" value="Neur_chan_LBD"/>
    <property type="match status" value="1"/>
</dbReference>
<keyword evidence="6 16" id="KW-0406">Ion transport</keyword>
<evidence type="ECO:0000256" key="6">
    <source>
        <dbReference type="ARBA" id="ARBA00023065"/>
    </source>
</evidence>
<evidence type="ECO:0000256" key="11">
    <source>
        <dbReference type="ARBA" id="ARBA00023286"/>
    </source>
</evidence>
<protein>
    <submittedName>
        <fullName evidence="20">Acetylcholine receptor subunit epsilon</fullName>
    </submittedName>
</protein>
<comment type="catalytic activity">
    <reaction evidence="15">
        <text>Na(+)(in) = Na(+)(out)</text>
        <dbReference type="Rhea" id="RHEA:34963"/>
        <dbReference type="ChEBI" id="CHEBI:29101"/>
    </reaction>
</comment>
<evidence type="ECO:0000256" key="1">
    <source>
        <dbReference type="ARBA" id="ARBA00022448"/>
    </source>
</evidence>
<accession>A0ABM5BJN0</accession>
<dbReference type="SUPFAM" id="SSF90112">
    <property type="entry name" value="Neurotransmitter-gated ion-channel transmembrane pore"/>
    <property type="match status" value="1"/>
</dbReference>
<dbReference type="InterPro" id="IPR038050">
    <property type="entry name" value="Neuro_actylchol_rec"/>
</dbReference>
<evidence type="ECO:0000313" key="19">
    <source>
        <dbReference type="Proteomes" id="UP001652581"/>
    </source>
</evidence>
<dbReference type="CDD" id="cd19064">
    <property type="entry name" value="LGIC_TM_nAChR"/>
    <property type="match status" value="1"/>
</dbReference>
<evidence type="ECO:0000256" key="3">
    <source>
        <dbReference type="ARBA" id="ARBA00022692"/>
    </source>
</evidence>
<dbReference type="PRINTS" id="PR00252">
    <property type="entry name" value="NRIONCHANNEL"/>
</dbReference>
<reference evidence="20" key="1">
    <citation type="submission" date="2025-08" db="UniProtKB">
        <authorList>
            <consortium name="RefSeq"/>
        </authorList>
    </citation>
    <scope>IDENTIFICATION</scope>
</reference>
<keyword evidence="10" id="KW-0325">Glycoprotein</keyword>
<feature type="transmembrane region" description="Helical" evidence="16">
    <location>
        <begin position="372"/>
        <end position="392"/>
    </location>
</feature>
<comment type="subcellular location">
    <subcellularLocation>
        <location evidence="13">Synaptic cell membrane</location>
        <topology evidence="13">Multi-pass membrane protein</topology>
    </subcellularLocation>
</comment>
<evidence type="ECO:0000313" key="20">
    <source>
        <dbReference type="RefSeq" id="XP_072796609.1"/>
    </source>
</evidence>
<comment type="similarity">
    <text evidence="16">Belongs to the ligand-gated ion channel (TC 1.A.9) family.</text>
</comment>
<evidence type="ECO:0000256" key="15">
    <source>
        <dbReference type="ARBA" id="ARBA00036239"/>
    </source>
</evidence>
<evidence type="ECO:0000256" key="12">
    <source>
        <dbReference type="ARBA" id="ARBA00023303"/>
    </source>
</evidence>
<keyword evidence="8" id="KW-1015">Disulfide bond</keyword>
<evidence type="ECO:0000256" key="8">
    <source>
        <dbReference type="ARBA" id="ARBA00023157"/>
    </source>
</evidence>
<dbReference type="InterPro" id="IPR006029">
    <property type="entry name" value="Neurotrans-gated_channel_TM"/>
</dbReference>
<evidence type="ECO:0000256" key="5">
    <source>
        <dbReference type="ARBA" id="ARBA00023018"/>
    </source>
</evidence>
<feature type="domain" description="Neurotransmitter-gated ion-channel ligand-binding" evidence="17">
    <location>
        <begin position="123"/>
        <end position="337"/>
    </location>
</feature>
<dbReference type="Gene3D" id="2.70.170.10">
    <property type="entry name" value="Neurotransmitter-gated ion-channel ligand-binding domain"/>
    <property type="match status" value="1"/>
</dbReference>